<sequence length="444" mass="49534">MAIEKSTPASGLSRRGAPLAVSAARVDMDLFFEAAQNLYDPEENPEGYFTLNVAENALMIPMMKARIDKILQQGAVPEWAFQYTDPNGHPEVRETVAAFMEQYLCQCPIAPDSIAFSAGAAATIEVSTFMLADEGDVVVIPAPAYPMYTNDVGLKSGLQRYDLQTHHHPADHGDLSPLTTAHLDAAWADISGQGQRFKILLLTSPDNPTGCMYSEQQLREIAEWCMAHEVHLVVSEIYGLSLVNIEDGDIRADYTPATVPQSFAQLMAELQSDYLHLWYALSKDFAMSGFRFGIVHSLNESFLKGFGNVNIPQMVSNLAQWVIGELMKDHAFLERYIATNKARLTGSYKAVVKALRELEVPYVPSRGSLFVWADFSKYLKEDSEKGKEDLWMDIYHSTGILLTPGAGFQHKKYGVFRIVYTTLPLSHLEVALERLKTFFQDRAS</sequence>
<comment type="caution">
    <text evidence="3">The sequence shown here is derived from an EMBL/GenBank/DDBJ whole genome shotgun (WGS) entry which is preliminary data.</text>
</comment>
<dbReference type="GO" id="GO:0030170">
    <property type="term" value="F:pyridoxal phosphate binding"/>
    <property type="evidence" value="ECO:0007669"/>
    <property type="project" value="InterPro"/>
</dbReference>
<dbReference type="Gene3D" id="3.40.640.10">
    <property type="entry name" value="Type I PLP-dependent aspartate aminotransferase-like (Major domain)"/>
    <property type="match status" value="1"/>
</dbReference>
<dbReference type="AlphaFoldDB" id="A0A098S426"/>
<dbReference type="CDD" id="cd00609">
    <property type="entry name" value="AAT_like"/>
    <property type="match status" value="1"/>
</dbReference>
<evidence type="ECO:0000313" key="3">
    <source>
        <dbReference type="EMBL" id="KGE86588.1"/>
    </source>
</evidence>
<name>A0A098S426_9BACT</name>
<dbReference type="GO" id="GO:0008483">
    <property type="term" value="F:transaminase activity"/>
    <property type="evidence" value="ECO:0007669"/>
    <property type="project" value="TreeGrafter"/>
</dbReference>
<dbReference type="EMBL" id="JPOS01000077">
    <property type="protein sequence ID" value="KGE86588.1"/>
    <property type="molecule type" value="Genomic_DNA"/>
</dbReference>
<keyword evidence="4" id="KW-1185">Reference proteome</keyword>
<dbReference type="InterPro" id="IPR015422">
    <property type="entry name" value="PyrdxlP-dep_Trfase_small"/>
</dbReference>
<dbReference type="RefSeq" id="WP_044224779.1">
    <property type="nucleotide sequence ID" value="NZ_JBKAGJ010000025.1"/>
</dbReference>
<dbReference type="Pfam" id="PF00155">
    <property type="entry name" value="Aminotran_1_2"/>
    <property type="match status" value="1"/>
</dbReference>
<dbReference type="InterPro" id="IPR004839">
    <property type="entry name" value="Aminotransferase_I/II_large"/>
</dbReference>
<protein>
    <submittedName>
        <fullName evidence="3">1-aminocyclopropane-1-carboxylate synthase</fullName>
    </submittedName>
</protein>
<dbReference type="InterPro" id="IPR015421">
    <property type="entry name" value="PyrdxlP-dep_Trfase_major"/>
</dbReference>
<keyword evidence="1" id="KW-0663">Pyridoxal phosphate</keyword>
<reference evidence="3 4" key="1">
    <citation type="journal article" date="2014" name="Int. J. Syst. Evol. Microbiol.">
        <title>Phaeodactylibacter xiamenensis gen. nov., sp. nov., a member of the family Saprospiraceae isolated from the marine alga Phaeodactylum tricornutum.</title>
        <authorList>
            <person name="Chen Z.Jr."/>
            <person name="Lei X."/>
            <person name="Lai Q."/>
            <person name="Li Y."/>
            <person name="Zhang B."/>
            <person name="Zhang J."/>
            <person name="Zhang H."/>
            <person name="Yang L."/>
            <person name="Zheng W."/>
            <person name="Tian Y."/>
            <person name="Yu Z."/>
            <person name="Xu H.Jr."/>
            <person name="Zheng T."/>
        </authorList>
    </citation>
    <scope>NUCLEOTIDE SEQUENCE [LARGE SCALE GENOMIC DNA]</scope>
    <source>
        <strain evidence="3 4">KD52</strain>
    </source>
</reference>
<evidence type="ECO:0000313" key="4">
    <source>
        <dbReference type="Proteomes" id="UP000029736"/>
    </source>
</evidence>
<feature type="domain" description="Aminotransferase class I/classII large" evidence="2">
    <location>
        <begin position="80"/>
        <end position="435"/>
    </location>
</feature>
<evidence type="ECO:0000256" key="1">
    <source>
        <dbReference type="ARBA" id="ARBA00022898"/>
    </source>
</evidence>
<accession>A0A098S426</accession>
<organism evidence="3 4">
    <name type="scientific">Phaeodactylibacter xiamenensis</name>
    <dbReference type="NCBI Taxonomy" id="1524460"/>
    <lineage>
        <taxon>Bacteria</taxon>
        <taxon>Pseudomonadati</taxon>
        <taxon>Bacteroidota</taxon>
        <taxon>Saprospiria</taxon>
        <taxon>Saprospirales</taxon>
        <taxon>Haliscomenobacteraceae</taxon>
        <taxon>Phaeodactylibacter</taxon>
    </lineage>
</organism>
<dbReference type="PRINTS" id="PR00753">
    <property type="entry name" value="ACCSYNTHASE"/>
</dbReference>
<dbReference type="OrthoDB" id="1489696at2"/>
<dbReference type="Gene3D" id="3.90.1150.10">
    <property type="entry name" value="Aspartate Aminotransferase, domain 1"/>
    <property type="match status" value="1"/>
</dbReference>
<evidence type="ECO:0000259" key="2">
    <source>
        <dbReference type="Pfam" id="PF00155"/>
    </source>
</evidence>
<dbReference type="GO" id="GO:0006520">
    <property type="term" value="P:amino acid metabolic process"/>
    <property type="evidence" value="ECO:0007669"/>
    <property type="project" value="TreeGrafter"/>
</dbReference>
<dbReference type="InterPro" id="IPR015424">
    <property type="entry name" value="PyrdxlP-dep_Trfase"/>
</dbReference>
<gene>
    <name evidence="3" type="ORF">IX84_20785</name>
</gene>
<dbReference type="PANTHER" id="PTHR43795">
    <property type="entry name" value="BIFUNCTIONAL ASPARTATE AMINOTRANSFERASE AND GLUTAMATE/ASPARTATE-PREPHENATE AMINOTRANSFERASE-RELATED"/>
    <property type="match status" value="1"/>
</dbReference>
<dbReference type="STRING" id="1524460.IX84_20785"/>
<dbReference type="Proteomes" id="UP000029736">
    <property type="component" value="Unassembled WGS sequence"/>
</dbReference>
<proteinExistence type="predicted"/>
<dbReference type="InterPro" id="IPR050478">
    <property type="entry name" value="Ethylene_sulfur-biosynth"/>
</dbReference>
<dbReference type="PANTHER" id="PTHR43795:SF39">
    <property type="entry name" value="AMINOTRANSFERASE CLASS I_CLASSII DOMAIN-CONTAINING PROTEIN"/>
    <property type="match status" value="1"/>
</dbReference>
<dbReference type="SUPFAM" id="SSF53383">
    <property type="entry name" value="PLP-dependent transferases"/>
    <property type="match status" value="1"/>
</dbReference>